<accession>A0AAF0YEV6</accession>
<evidence type="ECO:0000313" key="4">
    <source>
        <dbReference type="Proteomes" id="UP000827549"/>
    </source>
</evidence>
<gene>
    <name evidence="3" type="ORF">LOC62_07G009022</name>
</gene>
<proteinExistence type="predicted"/>
<reference evidence="3" key="1">
    <citation type="submission" date="2023-10" db="EMBL/GenBank/DDBJ databases">
        <authorList>
            <person name="Noh H."/>
        </authorList>
    </citation>
    <scope>NUCLEOTIDE SEQUENCE</scope>
    <source>
        <strain evidence="3">DUCC4014</strain>
    </source>
</reference>
<dbReference type="EMBL" id="CP086720">
    <property type="protein sequence ID" value="WOO85520.1"/>
    <property type="molecule type" value="Genomic_DNA"/>
</dbReference>
<dbReference type="GeneID" id="87812185"/>
<evidence type="ECO:0000256" key="1">
    <source>
        <dbReference type="SAM" id="MobiDB-lite"/>
    </source>
</evidence>
<feature type="chain" id="PRO_5041958608" evidence="2">
    <location>
        <begin position="19"/>
        <end position="109"/>
    </location>
</feature>
<dbReference type="RefSeq" id="XP_062631546.1">
    <property type="nucleotide sequence ID" value="XM_062775562.1"/>
</dbReference>
<feature type="region of interest" description="Disordered" evidence="1">
    <location>
        <begin position="16"/>
        <end position="48"/>
    </location>
</feature>
<keyword evidence="2" id="KW-0732">Signal</keyword>
<evidence type="ECO:0000313" key="3">
    <source>
        <dbReference type="EMBL" id="WOO85520.1"/>
    </source>
</evidence>
<keyword evidence="4" id="KW-1185">Reference proteome</keyword>
<feature type="compositionally biased region" description="Basic and acidic residues" evidence="1">
    <location>
        <begin position="23"/>
        <end position="33"/>
    </location>
</feature>
<feature type="signal peptide" evidence="2">
    <location>
        <begin position="1"/>
        <end position="18"/>
    </location>
</feature>
<protein>
    <submittedName>
        <fullName evidence="3">Uncharacterized protein</fullName>
    </submittedName>
</protein>
<feature type="compositionally biased region" description="Polar residues" evidence="1">
    <location>
        <begin position="35"/>
        <end position="44"/>
    </location>
</feature>
<organism evidence="3 4">
    <name type="scientific">Vanrija pseudolonga</name>
    <dbReference type="NCBI Taxonomy" id="143232"/>
    <lineage>
        <taxon>Eukaryota</taxon>
        <taxon>Fungi</taxon>
        <taxon>Dikarya</taxon>
        <taxon>Basidiomycota</taxon>
        <taxon>Agaricomycotina</taxon>
        <taxon>Tremellomycetes</taxon>
        <taxon>Trichosporonales</taxon>
        <taxon>Trichosporonaceae</taxon>
        <taxon>Vanrija</taxon>
    </lineage>
</organism>
<evidence type="ECO:0000256" key="2">
    <source>
        <dbReference type="SAM" id="SignalP"/>
    </source>
</evidence>
<dbReference type="AlphaFoldDB" id="A0AAF0YEV6"/>
<sequence length="109" mass="11884">MLCFALLCFALCTPGLPARAPRRNRDETTDRLPYRSSTGRSSKAPSVDLSWLLAPQPAGMAEDPTLAATRRLGTNRAREARNPGFVRVDIGDVGQSQKDRSAISPEMIL</sequence>
<name>A0AAF0YEV6_9TREE</name>
<dbReference type="Proteomes" id="UP000827549">
    <property type="component" value="Chromosome 7"/>
</dbReference>